<gene>
    <name evidence="3" type="ORF">GP2_011_00280</name>
</gene>
<name>A0ABQ0IIA6_9ACTN</name>
<keyword evidence="2" id="KW-0812">Transmembrane</keyword>
<accession>A0ABQ0IIA6</accession>
<reference evidence="3 4" key="1">
    <citation type="submission" date="2013-02" db="EMBL/GenBank/DDBJ databases">
        <title>Whole genome shotgun sequence of Gordonia paraffinivorans NBRC 108238.</title>
        <authorList>
            <person name="Isaki-Nakamura S."/>
            <person name="Hosoyama A."/>
            <person name="Tsuchikane K."/>
            <person name="Ando Y."/>
            <person name="Baba S."/>
            <person name="Ohji S."/>
            <person name="Hamada M."/>
            <person name="Tamura T."/>
            <person name="Yamazoe A."/>
            <person name="Yamazaki S."/>
            <person name="Fujita N."/>
        </authorList>
    </citation>
    <scope>NUCLEOTIDE SEQUENCE [LARGE SCALE GENOMIC DNA]</scope>
    <source>
        <strain evidence="3 4">NBRC 108238</strain>
    </source>
</reference>
<evidence type="ECO:0000313" key="4">
    <source>
        <dbReference type="Proteomes" id="UP000035021"/>
    </source>
</evidence>
<sequence>MKGMSSPRRRTHRPALIVLTVVAAAACLALAWWQWTRFESASGTGQNLGYALQWPAFAVAVIYAYRRFVVLESDPEEARKVAEKSRVDEIPEGILPERPTTPSAAALADLDPRADKALIEYNRYLAELRAADAPESQSTDSTPSSKGTQ</sequence>
<feature type="compositionally biased region" description="Polar residues" evidence="1">
    <location>
        <begin position="135"/>
        <end position="149"/>
    </location>
</feature>
<evidence type="ECO:0008006" key="5">
    <source>
        <dbReference type="Google" id="ProtNLM"/>
    </source>
</evidence>
<keyword evidence="2" id="KW-0472">Membrane</keyword>
<dbReference type="EMBL" id="BAOQ01000011">
    <property type="protein sequence ID" value="GAC83302.1"/>
    <property type="molecule type" value="Genomic_DNA"/>
</dbReference>
<evidence type="ECO:0000256" key="1">
    <source>
        <dbReference type="SAM" id="MobiDB-lite"/>
    </source>
</evidence>
<keyword evidence="2" id="KW-1133">Transmembrane helix</keyword>
<comment type="caution">
    <text evidence="3">The sequence shown here is derived from an EMBL/GenBank/DDBJ whole genome shotgun (WGS) entry which is preliminary data.</text>
</comment>
<proteinExistence type="predicted"/>
<evidence type="ECO:0000256" key="2">
    <source>
        <dbReference type="SAM" id="Phobius"/>
    </source>
</evidence>
<dbReference type="Proteomes" id="UP000035021">
    <property type="component" value="Unassembled WGS sequence"/>
</dbReference>
<keyword evidence="4" id="KW-1185">Reference proteome</keyword>
<feature type="region of interest" description="Disordered" evidence="1">
    <location>
        <begin position="130"/>
        <end position="149"/>
    </location>
</feature>
<evidence type="ECO:0000313" key="3">
    <source>
        <dbReference type="EMBL" id="GAC83302.1"/>
    </source>
</evidence>
<protein>
    <recommendedName>
        <fullName evidence="5">Glucitol operon activator</fullName>
    </recommendedName>
</protein>
<dbReference type="PROSITE" id="PS51257">
    <property type="entry name" value="PROKAR_LIPOPROTEIN"/>
    <property type="match status" value="1"/>
</dbReference>
<organism evidence="3 4">
    <name type="scientific">Gordonia paraffinivorans NBRC 108238</name>
    <dbReference type="NCBI Taxonomy" id="1223543"/>
    <lineage>
        <taxon>Bacteria</taxon>
        <taxon>Bacillati</taxon>
        <taxon>Actinomycetota</taxon>
        <taxon>Actinomycetes</taxon>
        <taxon>Mycobacteriales</taxon>
        <taxon>Gordoniaceae</taxon>
        <taxon>Gordonia</taxon>
    </lineage>
</organism>
<feature type="region of interest" description="Disordered" evidence="1">
    <location>
        <begin position="82"/>
        <end position="107"/>
    </location>
</feature>
<feature type="transmembrane region" description="Helical" evidence="2">
    <location>
        <begin position="47"/>
        <end position="65"/>
    </location>
</feature>